<name>A0A7U3Q0T8_EPIFF</name>
<keyword evidence="3" id="KW-1185">Reference proteome</keyword>
<organism evidence="2 3">
    <name type="scientific">Epichloe festucae (strain Fl1)</name>
    <dbReference type="NCBI Taxonomy" id="877507"/>
    <lineage>
        <taxon>Eukaryota</taxon>
        <taxon>Fungi</taxon>
        <taxon>Dikarya</taxon>
        <taxon>Ascomycota</taxon>
        <taxon>Pezizomycotina</taxon>
        <taxon>Sordariomycetes</taxon>
        <taxon>Hypocreomycetidae</taxon>
        <taxon>Hypocreales</taxon>
        <taxon>Clavicipitaceae</taxon>
        <taxon>Epichloe</taxon>
    </lineage>
</organism>
<keyword evidence="1" id="KW-0732">Signal</keyword>
<dbReference type="EMBL" id="CP031389">
    <property type="protein sequence ID" value="QPH12637.1"/>
    <property type="molecule type" value="Genomic_DNA"/>
</dbReference>
<accession>A0A7U3Q0T8</accession>
<feature type="chain" id="PRO_5034836389" description="Cell wall protein PhiA" evidence="1">
    <location>
        <begin position="19"/>
        <end position="182"/>
    </location>
</feature>
<evidence type="ECO:0000313" key="2">
    <source>
        <dbReference type="EMBL" id="QPH12637.1"/>
    </source>
</evidence>
<gene>
    <name evidence="2" type="ORF">C2857_004891</name>
</gene>
<reference evidence="2 3" key="1">
    <citation type="journal article" date="2018" name="PLoS Genet.">
        <title>Repeat elements organise 3D genome structure and mediate transcription in the filamentous fungus Epichloe festucae.</title>
        <authorList>
            <person name="Winter D.J."/>
            <person name="Ganley A.R.D."/>
            <person name="Young C.A."/>
            <person name="Liachko I."/>
            <person name="Schardl C.L."/>
            <person name="Dupont P.Y."/>
            <person name="Berry D."/>
            <person name="Ram A."/>
            <person name="Scott B."/>
            <person name="Cox M.P."/>
        </authorList>
    </citation>
    <scope>NUCLEOTIDE SEQUENCE [LARGE SCALE GENOMIC DNA]</scope>
    <source>
        <strain evidence="2 3">Fl1</strain>
    </source>
</reference>
<dbReference type="OrthoDB" id="4093325at2759"/>
<proteinExistence type="predicted"/>
<evidence type="ECO:0000313" key="3">
    <source>
        <dbReference type="Proteomes" id="UP000594364"/>
    </source>
</evidence>
<evidence type="ECO:0000256" key="1">
    <source>
        <dbReference type="SAM" id="SignalP"/>
    </source>
</evidence>
<evidence type="ECO:0008006" key="4">
    <source>
        <dbReference type="Google" id="ProtNLM"/>
    </source>
</evidence>
<dbReference type="Proteomes" id="UP000594364">
    <property type="component" value="Chromosome 5"/>
</dbReference>
<protein>
    <recommendedName>
        <fullName evidence="4">Cell wall protein PhiA</fullName>
    </recommendedName>
</protein>
<dbReference type="AlphaFoldDB" id="A0A7U3Q0T8"/>
<sequence length="182" mass="19351">MKFSAAVSSIFMACSALAVPATNPVRPKAFEVTASRPDSPIHLAVLSAAEKGLFLKLPKQNAICKGENNRATLYLEGSKLFLYSDDNKPQLIFVDRSGMGKGVIGYVDAGHDFPRNSEADGWSISNGALLFDGTGLQACPNSIDGAWSVWLKGVHNPGGNEGCLGFDARVSPNEKPVSCQYS</sequence>
<feature type="signal peptide" evidence="1">
    <location>
        <begin position="1"/>
        <end position="18"/>
    </location>
</feature>